<comment type="subcellular location">
    <subcellularLocation>
        <location evidence="1">Membrane</location>
    </subcellularLocation>
</comment>
<dbReference type="Gene3D" id="2.40.160.50">
    <property type="entry name" value="membrane protein fhac: a member of the omp85/tpsb transporter family"/>
    <property type="match status" value="1"/>
</dbReference>
<dbReference type="GO" id="GO:0019867">
    <property type="term" value="C:outer membrane"/>
    <property type="evidence" value="ECO:0007669"/>
    <property type="project" value="InterPro"/>
</dbReference>
<dbReference type="PROSITE" id="PS51779">
    <property type="entry name" value="POTRA"/>
    <property type="match status" value="1"/>
</dbReference>
<evidence type="ECO:0000259" key="5">
    <source>
        <dbReference type="PROSITE" id="PS51779"/>
    </source>
</evidence>
<keyword evidence="7" id="KW-1185">Reference proteome</keyword>
<dbReference type="PANTHER" id="PTHR12815">
    <property type="entry name" value="SORTING AND ASSEMBLY MACHINERY SAMM50 PROTEIN FAMILY MEMBER"/>
    <property type="match status" value="1"/>
</dbReference>
<dbReference type="Gene3D" id="3.10.20.310">
    <property type="entry name" value="membrane protein fhac"/>
    <property type="match status" value="1"/>
</dbReference>
<sequence length="635" mass="68916">MLATAAIALPMAAPSHAFELFGMRFFGRDAEDPELTADAQPYEIDFRVAGDDDDLEETLQNASQLYREREDVPLSPAALIGRARGDYARLVGALYGEGRYGPVIDITIDGRPAETIPADAQFGETARVVVTVDPGPQFRFGNVRIQGEPGPIPDDNDVPETPAELGLVPGNEARSSLVLQSEGVLVSRWRELGHPKAAIARRDAVARHESDTLDVGIDVDPGPFAVYGPVSVTGTQRMNPDFVARQTGIRPGEPFDPDDLELARKQLRRLEVFQALQIVEAEEVTPDGTLPLTVQVAERPLRVYGFGGTYSTLDGAGVQAYWQHRNLFGQAERLRVEGSVGRLGSNGYEDLEYRAGVTFVKPGVITPFTDLTARVLAEQERPESYLSRRAAAQIGLAHRFSDELSGNAMLNVERSRTEDPLGERDFFLVSLPSELTYDTRDDELNPTEGIRASLKAEPLYEFEFENVALITNARISTYYSIDAEDRFILAGRIGVGSIVGAARDELPADRLFFAGGGGSIRGYGYRNVGPRLPEGTFVNGVNVSNQVIGGRSYVDGSIELRAKVTDKIGVVAFADAGNAFLESYPSFEEDLKVGVGVGLRYFTALGPLRVDVALPLDPGPGDPDFGIYVGLGQAF</sequence>
<feature type="domain" description="POTRA" evidence="5">
    <location>
        <begin position="225"/>
        <end position="299"/>
    </location>
</feature>
<dbReference type="InterPro" id="IPR000184">
    <property type="entry name" value="Bac_surfAg_D15"/>
</dbReference>
<gene>
    <name evidence="6" type="ORF">N177_3479</name>
</gene>
<comment type="caution">
    <text evidence="6">The sequence shown here is derived from an EMBL/GenBank/DDBJ whole genome shotgun (WGS) entry which is preliminary data.</text>
</comment>
<dbReference type="RefSeq" id="WP_023433597.1">
    <property type="nucleotide sequence ID" value="NZ_AWXZ01000039.1"/>
</dbReference>
<dbReference type="PATRIC" id="fig|631454.5.peg.3439"/>
<dbReference type="Pfam" id="PF01103">
    <property type="entry name" value="Omp85"/>
    <property type="match status" value="1"/>
</dbReference>
<organism evidence="6 7">
    <name type="scientific">Lutibaculum baratangense AMV1</name>
    <dbReference type="NCBI Taxonomy" id="631454"/>
    <lineage>
        <taxon>Bacteria</taxon>
        <taxon>Pseudomonadati</taxon>
        <taxon>Pseudomonadota</taxon>
        <taxon>Alphaproteobacteria</taxon>
        <taxon>Hyphomicrobiales</taxon>
        <taxon>Tepidamorphaceae</taxon>
        <taxon>Lutibaculum</taxon>
    </lineage>
</organism>
<accession>V4RB99</accession>
<keyword evidence="2" id="KW-0812">Transmembrane</keyword>
<keyword evidence="4" id="KW-0732">Signal</keyword>
<dbReference type="InterPro" id="IPR039910">
    <property type="entry name" value="D15-like"/>
</dbReference>
<evidence type="ECO:0000313" key="7">
    <source>
        <dbReference type="Proteomes" id="UP000017819"/>
    </source>
</evidence>
<evidence type="ECO:0000313" key="6">
    <source>
        <dbReference type="EMBL" id="ESR23411.1"/>
    </source>
</evidence>
<dbReference type="InterPro" id="IPR010827">
    <property type="entry name" value="BamA/TamA_POTRA"/>
</dbReference>
<feature type="signal peptide" evidence="4">
    <location>
        <begin position="1"/>
        <end position="17"/>
    </location>
</feature>
<reference evidence="6 7" key="1">
    <citation type="journal article" date="2014" name="Genome Announc.">
        <title>Draft Genome Sequence of Lutibaculum baratangense Strain AMV1T, Isolated from a Mud Volcano in Andamans, India.</title>
        <authorList>
            <person name="Singh A."/>
            <person name="Sreenivas A."/>
            <person name="Sathyanarayana Reddy G."/>
            <person name="Pinnaka A.K."/>
            <person name="Shivaji S."/>
        </authorList>
    </citation>
    <scope>NUCLEOTIDE SEQUENCE [LARGE SCALE GENOMIC DNA]</scope>
    <source>
        <strain evidence="6 7">AMV1</strain>
    </source>
</reference>
<dbReference type="PANTHER" id="PTHR12815:SF42">
    <property type="entry name" value="BACTERIAL SURFACE ANTIGEN (D15) DOMAIN-CONTAINING PROTEIN"/>
    <property type="match status" value="1"/>
</dbReference>
<dbReference type="EMBL" id="AWXZ01000039">
    <property type="protein sequence ID" value="ESR23411.1"/>
    <property type="molecule type" value="Genomic_DNA"/>
</dbReference>
<dbReference type="AlphaFoldDB" id="V4RB99"/>
<feature type="chain" id="PRO_5004726590" evidence="4">
    <location>
        <begin position="18"/>
        <end position="635"/>
    </location>
</feature>
<name>V4RB99_9HYPH</name>
<evidence type="ECO:0000256" key="3">
    <source>
        <dbReference type="ARBA" id="ARBA00023136"/>
    </source>
</evidence>
<evidence type="ECO:0000256" key="2">
    <source>
        <dbReference type="ARBA" id="ARBA00022452"/>
    </source>
</evidence>
<keyword evidence="2" id="KW-1134">Transmembrane beta strand</keyword>
<dbReference type="InterPro" id="IPR034746">
    <property type="entry name" value="POTRA"/>
</dbReference>
<evidence type="ECO:0000256" key="4">
    <source>
        <dbReference type="SAM" id="SignalP"/>
    </source>
</evidence>
<keyword evidence="3" id="KW-0472">Membrane</keyword>
<proteinExistence type="predicted"/>
<dbReference type="Pfam" id="PF07244">
    <property type="entry name" value="POTRA"/>
    <property type="match status" value="1"/>
</dbReference>
<dbReference type="eggNOG" id="COG0729">
    <property type="taxonomic scope" value="Bacteria"/>
</dbReference>
<dbReference type="STRING" id="631454.N177_3479"/>
<evidence type="ECO:0000256" key="1">
    <source>
        <dbReference type="ARBA" id="ARBA00004370"/>
    </source>
</evidence>
<dbReference type="Proteomes" id="UP000017819">
    <property type="component" value="Unassembled WGS sequence"/>
</dbReference>
<protein>
    <submittedName>
        <fullName evidence="6">Outer membrane protein</fullName>
    </submittedName>
</protein>